<reference evidence="4" key="1">
    <citation type="submission" date="2009-05" db="EMBL/GenBank/DDBJ databases">
        <title>Anoplopoma fimbria ESTs and full-length cDNAs.</title>
        <authorList>
            <person name="Messmer A."/>
            <person name="Rondeau E."/>
            <person name="Sanderson D."/>
            <person name="Cooper G."/>
            <person name="Leong J."/>
            <person name="Koop B.F."/>
        </authorList>
    </citation>
    <scope>NUCLEOTIDE SEQUENCE</scope>
    <source>
        <tissue evidence="4">Brain</tissue>
    </source>
</reference>
<dbReference type="AlphaFoldDB" id="C3KK76"/>
<dbReference type="GO" id="GO:0031083">
    <property type="term" value="C:BLOC-1 complex"/>
    <property type="evidence" value="ECO:0007669"/>
    <property type="project" value="TreeGrafter"/>
</dbReference>
<feature type="region of interest" description="Disordered" evidence="3">
    <location>
        <begin position="1"/>
        <end position="76"/>
    </location>
</feature>
<gene>
    <name evidence="4" type="primary">BL1S3</name>
</gene>
<dbReference type="Pfam" id="PF15753">
    <property type="entry name" value="BLOC1S3"/>
    <property type="match status" value="1"/>
</dbReference>
<feature type="compositionally biased region" description="Acidic residues" evidence="3">
    <location>
        <begin position="44"/>
        <end position="57"/>
    </location>
</feature>
<evidence type="ECO:0000256" key="3">
    <source>
        <dbReference type="SAM" id="MobiDB-lite"/>
    </source>
</evidence>
<sequence>MSSGYQIVVQGEASETDSDDEVYITSMSAPQIATVGAKVPGEASETDSEGDEGDEEQVDRASSMSQESAQVLRRDLPPLIVVRDHPDIQSIVEDRPSPTHRPQGETLLQQKLQESNSRLYFDVGQMVRQVYGSASREAHSATAQLNTSQSAIINASHSIQVS</sequence>
<proteinExistence type="evidence at transcript level"/>
<dbReference type="InterPro" id="IPR017245">
    <property type="entry name" value="BLOC-1_complex_su-3"/>
</dbReference>
<name>C3KK76_ANOFI</name>
<evidence type="ECO:0000256" key="1">
    <source>
        <dbReference type="ARBA" id="ARBA00008942"/>
    </source>
</evidence>
<dbReference type="PANTHER" id="PTHR31974">
    <property type="entry name" value="BIOGENESIS OF LYSOSOME-RELATED ORGANELLES COMPLEX 1 SUBUNIT 3"/>
    <property type="match status" value="1"/>
</dbReference>
<dbReference type="EMBL" id="BT083341">
    <property type="protein sequence ID" value="ACQ59048.1"/>
    <property type="molecule type" value="mRNA"/>
</dbReference>
<dbReference type="PANTHER" id="PTHR31974:SF2">
    <property type="entry name" value="BIOGENESIS OF LYSOSOME-RELATED ORGANELLES COMPLEX 1 SUBUNIT 3"/>
    <property type="match status" value="1"/>
</dbReference>
<organism evidence="4">
    <name type="scientific">Anoplopoma fimbria</name>
    <name type="common">Sablefish</name>
    <dbReference type="NCBI Taxonomy" id="229290"/>
    <lineage>
        <taxon>Eukaryota</taxon>
        <taxon>Metazoa</taxon>
        <taxon>Chordata</taxon>
        <taxon>Craniata</taxon>
        <taxon>Vertebrata</taxon>
        <taxon>Euteleostomi</taxon>
        <taxon>Actinopterygii</taxon>
        <taxon>Neopterygii</taxon>
        <taxon>Teleostei</taxon>
        <taxon>Neoteleostei</taxon>
        <taxon>Acanthomorphata</taxon>
        <taxon>Eupercaria</taxon>
        <taxon>Perciformes</taxon>
        <taxon>Cottioidei</taxon>
        <taxon>Anoplopomatales</taxon>
        <taxon>Anoplopomatidae</taxon>
        <taxon>Anoplopoma</taxon>
    </lineage>
</organism>
<evidence type="ECO:0000256" key="2">
    <source>
        <dbReference type="ARBA" id="ARBA00019581"/>
    </source>
</evidence>
<accession>C3KK76</accession>
<evidence type="ECO:0000313" key="4">
    <source>
        <dbReference type="EMBL" id="ACQ59048.1"/>
    </source>
</evidence>
<comment type="similarity">
    <text evidence="1">Belongs to the BLOC1S3 family.</text>
</comment>
<feature type="compositionally biased region" description="Polar residues" evidence="3">
    <location>
        <begin position="60"/>
        <end position="69"/>
    </location>
</feature>
<protein>
    <recommendedName>
        <fullName evidence="2">Biogenesis of lysosome-related organelles complex 1 subunit 3</fullName>
    </recommendedName>
</protein>